<sequence length="277" mass="29035">MILVTAATAPVGRSIVEQLAAAGAPVRALTRDPSSAGLPGGAEVVTGDLNDPGSLAAAFDGVTSVFLLAAVPGFAPAFLKAAAEAGVRRVVFQSSGAVVDGAEPQPDDIAAFHADIERQIRDSGLEWTFLRLAVASADALQWAFDVPGQLEKGDVVRGPWADAQVSPIHPADFAAAAIAALTRAEHAGRTYTVTGPRSITHAEQIALIGRAHGRALRYEELPEQEARKAISPYAPADVLFATWSRHRTSPAPVTDTIERLTGRPARPTEEWAAAYPI</sequence>
<dbReference type="Pfam" id="PF05368">
    <property type="entry name" value="NmrA"/>
    <property type="match status" value="1"/>
</dbReference>
<dbReference type="InterPro" id="IPR036291">
    <property type="entry name" value="NAD(P)-bd_dom_sf"/>
</dbReference>
<reference evidence="2 3" key="1">
    <citation type="submission" date="2019-05" db="EMBL/GenBank/DDBJ databases">
        <title>Draft genome sequence of Nonomuraea zeae DSM 100528.</title>
        <authorList>
            <person name="Saricaoglu S."/>
            <person name="Isik K."/>
        </authorList>
    </citation>
    <scope>NUCLEOTIDE SEQUENCE [LARGE SCALE GENOMIC DNA]</scope>
    <source>
        <strain evidence="2 3">DSM 100528</strain>
    </source>
</reference>
<dbReference type="Proteomes" id="UP000306628">
    <property type="component" value="Unassembled WGS sequence"/>
</dbReference>
<proteinExistence type="predicted"/>
<dbReference type="InterPro" id="IPR008030">
    <property type="entry name" value="NmrA-like"/>
</dbReference>
<keyword evidence="3" id="KW-1185">Reference proteome</keyword>
<dbReference type="PANTHER" id="PTHR43162">
    <property type="match status" value="1"/>
</dbReference>
<comment type="caution">
    <text evidence="2">The sequence shown here is derived from an EMBL/GenBank/DDBJ whole genome shotgun (WGS) entry which is preliminary data.</text>
</comment>
<dbReference type="EMBL" id="VCKX01000139">
    <property type="protein sequence ID" value="TMR28547.1"/>
    <property type="molecule type" value="Genomic_DNA"/>
</dbReference>
<organism evidence="2 3">
    <name type="scientific">Nonomuraea zeae</name>
    <dbReference type="NCBI Taxonomy" id="1642303"/>
    <lineage>
        <taxon>Bacteria</taxon>
        <taxon>Bacillati</taxon>
        <taxon>Actinomycetota</taxon>
        <taxon>Actinomycetes</taxon>
        <taxon>Streptosporangiales</taxon>
        <taxon>Streptosporangiaceae</taxon>
        <taxon>Nonomuraea</taxon>
    </lineage>
</organism>
<dbReference type="SUPFAM" id="SSF51735">
    <property type="entry name" value="NAD(P)-binding Rossmann-fold domains"/>
    <property type="match status" value="1"/>
</dbReference>
<dbReference type="Gene3D" id="3.40.50.720">
    <property type="entry name" value="NAD(P)-binding Rossmann-like Domain"/>
    <property type="match status" value="1"/>
</dbReference>
<dbReference type="InterPro" id="IPR051604">
    <property type="entry name" value="Ergot_Alk_Oxidoreductase"/>
</dbReference>
<evidence type="ECO:0000259" key="1">
    <source>
        <dbReference type="Pfam" id="PF05368"/>
    </source>
</evidence>
<dbReference type="OrthoDB" id="4457504at2"/>
<dbReference type="RefSeq" id="WP_138694161.1">
    <property type="nucleotide sequence ID" value="NZ_JBHSAZ010000089.1"/>
</dbReference>
<protein>
    <submittedName>
        <fullName evidence="2">NAD-dependent epimerase/dehydratase family protein</fullName>
    </submittedName>
</protein>
<gene>
    <name evidence="2" type="ORF">ETD85_35310</name>
</gene>
<evidence type="ECO:0000313" key="3">
    <source>
        <dbReference type="Proteomes" id="UP000306628"/>
    </source>
</evidence>
<accession>A0A5S4G6A0</accession>
<evidence type="ECO:0000313" key="2">
    <source>
        <dbReference type="EMBL" id="TMR28547.1"/>
    </source>
</evidence>
<dbReference type="PANTHER" id="PTHR43162:SF1">
    <property type="entry name" value="PRESTALK A DIFFERENTIATION PROTEIN A"/>
    <property type="match status" value="1"/>
</dbReference>
<dbReference type="AlphaFoldDB" id="A0A5S4G6A0"/>
<name>A0A5S4G6A0_9ACTN</name>
<feature type="domain" description="NmrA-like" evidence="1">
    <location>
        <begin position="2"/>
        <end position="232"/>
    </location>
</feature>